<organism evidence="1 2">
    <name type="scientific">Datura stramonium</name>
    <name type="common">Jimsonweed</name>
    <name type="synonym">Common thornapple</name>
    <dbReference type="NCBI Taxonomy" id="4076"/>
    <lineage>
        <taxon>Eukaryota</taxon>
        <taxon>Viridiplantae</taxon>
        <taxon>Streptophyta</taxon>
        <taxon>Embryophyta</taxon>
        <taxon>Tracheophyta</taxon>
        <taxon>Spermatophyta</taxon>
        <taxon>Magnoliopsida</taxon>
        <taxon>eudicotyledons</taxon>
        <taxon>Gunneridae</taxon>
        <taxon>Pentapetalae</taxon>
        <taxon>asterids</taxon>
        <taxon>lamiids</taxon>
        <taxon>Solanales</taxon>
        <taxon>Solanaceae</taxon>
        <taxon>Solanoideae</taxon>
        <taxon>Datureae</taxon>
        <taxon>Datura</taxon>
    </lineage>
</organism>
<name>A0ABS8TGQ6_DATST</name>
<comment type="caution">
    <text evidence="1">The sequence shown here is derived from an EMBL/GenBank/DDBJ whole genome shotgun (WGS) entry which is preliminary data.</text>
</comment>
<feature type="non-terminal residue" evidence="1">
    <location>
        <position position="98"/>
    </location>
</feature>
<proteinExistence type="predicted"/>
<protein>
    <submittedName>
        <fullName evidence="1">Uncharacterized protein</fullName>
    </submittedName>
</protein>
<evidence type="ECO:0000313" key="2">
    <source>
        <dbReference type="Proteomes" id="UP000823775"/>
    </source>
</evidence>
<accession>A0ABS8TGQ6</accession>
<gene>
    <name evidence="1" type="ORF">HAX54_010684</name>
</gene>
<dbReference type="EMBL" id="JACEIK010001595">
    <property type="protein sequence ID" value="MCD7470669.1"/>
    <property type="molecule type" value="Genomic_DNA"/>
</dbReference>
<reference evidence="1 2" key="1">
    <citation type="journal article" date="2021" name="BMC Genomics">
        <title>Datura genome reveals duplications of psychoactive alkaloid biosynthetic genes and high mutation rate following tissue culture.</title>
        <authorList>
            <person name="Rajewski A."/>
            <person name="Carter-House D."/>
            <person name="Stajich J."/>
            <person name="Litt A."/>
        </authorList>
    </citation>
    <scope>NUCLEOTIDE SEQUENCE [LARGE SCALE GENOMIC DNA]</scope>
    <source>
        <strain evidence="1">AR-01</strain>
    </source>
</reference>
<dbReference type="Proteomes" id="UP000823775">
    <property type="component" value="Unassembled WGS sequence"/>
</dbReference>
<evidence type="ECO:0000313" key="1">
    <source>
        <dbReference type="EMBL" id="MCD7470669.1"/>
    </source>
</evidence>
<feature type="non-terminal residue" evidence="1">
    <location>
        <position position="1"/>
    </location>
</feature>
<sequence>IRLTDFDYAKGTWKGPNGSLEALVVSMREKRSEIFPKPMRGLYGDDLIESEIKRISKEEWGKPTNGPTVPLFDPPRHIEWVVGSASLLKIWAKLKSFL</sequence>
<keyword evidence="2" id="KW-1185">Reference proteome</keyword>